<dbReference type="InterPro" id="IPR036259">
    <property type="entry name" value="MFS_trans_sf"/>
</dbReference>
<dbReference type="GO" id="GO:0005886">
    <property type="term" value="C:plasma membrane"/>
    <property type="evidence" value="ECO:0007669"/>
    <property type="project" value="TreeGrafter"/>
</dbReference>
<dbReference type="PROSITE" id="PS50850">
    <property type="entry name" value="MFS"/>
    <property type="match status" value="1"/>
</dbReference>
<feature type="transmembrane region" description="Helical" evidence="6">
    <location>
        <begin position="333"/>
        <end position="351"/>
    </location>
</feature>
<keyword evidence="4 6" id="KW-1133">Transmembrane helix</keyword>
<feature type="transmembrane region" description="Helical" evidence="6">
    <location>
        <begin position="76"/>
        <end position="99"/>
    </location>
</feature>
<feature type="domain" description="Major facilitator superfamily (MFS) profile" evidence="7">
    <location>
        <begin position="1"/>
        <end position="357"/>
    </location>
</feature>
<evidence type="ECO:0000256" key="4">
    <source>
        <dbReference type="ARBA" id="ARBA00022989"/>
    </source>
</evidence>
<dbReference type="SUPFAM" id="SSF103473">
    <property type="entry name" value="MFS general substrate transporter"/>
    <property type="match status" value="1"/>
</dbReference>
<gene>
    <name evidence="8" type="ORF">BBC0178_012510</name>
</gene>
<evidence type="ECO:0000256" key="2">
    <source>
        <dbReference type="ARBA" id="ARBA00022448"/>
    </source>
</evidence>
<accession>A0A1U9MB89</accession>
<name>A0A1U9MB89_9HYPH</name>
<evidence type="ECO:0000259" key="7">
    <source>
        <dbReference type="PROSITE" id="PS50850"/>
    </source>
</evidence>
<feature type="transmembrane region" description="Helical" evidence="6">
    <location>
        <begin position="267"/>
        <end position="286"/>
    </location>
</feature>
<feature type="transmembrane region" description="Helical" evidence="6">
    <location>
        <begin position="298"/>
        <end position="321"/>
    </location>
</feature>
<dbReference type="AlphaFoldDB" id="A0A1U9MB89"/>
<evidence type="ECO:0000256" key="5">
    <source>
        <dbReference type="ARBA" id="ARBA00023136"/>
    </source>
</evidence>
<evidence type="ECO:0000313" key="8">
    <source>
        <dbReference type="EMBL" id="AQT42721.1"/>
    </source>
</evidence>
<evidence type="ECO:0000313" key="9">
    <source>
        <dbReference type="Proteomes" id="UP000189660"/>
    </source>
</evidence>
<feature type="transmembrane region" description="Helical" evidence="6">
    <location>
        <begin position="243"/>
        <end position="261"/>
    </location>
</feature>
<dbReference type="PANTHER" id="PTHR43791:SF36">
    <property type="entry name" value="TRANSPORTER, PUTATIVE (AFU_ORTHOLOGUE AFUA_6G08340)-RELATED"/>
    <property type="match status" value="1"/>
</dbReference>
<dbReference type="Pfam" id="PF07690">
    <property type="entry name" value="MFS_1"/>
    <property type="match status" value="1"/>
</dbReference>
<evidence type="ECO:0000256" key="6">
    <source>
        <dbReference type="SAM" id="Phobius"/>
    </source>
</evidence>
<dbReference type="Gene3D" id="1.20.1250.20">
    <property type="entry name" value="MFS general substrate transporter like domains"/>
    <property type="match status" value="2"/>
</dbReference>
<dbReference type="Proteomes" id="UP000189660">
    <property type="component" value="Chromosome"/>
</dbReference>
<dbReference type="GO" id="GO:0022857">
    <property type="term" value="F:transmembrane transporter activity"/>
    <property type="evidence" value="ECO:0007669"/>
    <property type="project" value="InterPro"/>
</dbReference>
<dbReference type="InterPro" id="IPR020846">
    <property type="entry name" value="MFS_dom"/>
</dbReference>
<feature type="transmembrane region" description="Helical" evidence="6">
    <location>
        <begin position="12"/>
        <end position="36"/>
    </location>
</feature>
<dbReference type="PANTHER" id="PTHR43791">
    <property type="entry name" value="PERMEASE-RELATED"/>
    <property type="match status" value="1"/>
</dbReference>
<feature type="transmembrane region" description="Helical" evidence="6">
    <location>
        <begin position="42"/>
        <end position="64"/>
    </location>
</feature>
<keyword evidence="5 6" id="KW-0472">Membrane</keyword>
<organism evidence="8 9">
    <name type="scientific">Bartonella apihabitans</name>
    <dbReference type="NCBI Taxonomy" id="2750929"/>
    <lineage>
        <taxon>Bacteria</taxon>
        <taxon>Pseudomonadati</taxon>
        <taxon>Pseudomonadota</taxon>
        <taxon>Alphaproteobacteria</taxon>
        <taxon>Hyphomicrobiales</taxon>
        <taxon>Bartonellaceae</taxon>
        <taxon>Bartonella</taxon>
    </lineage>
</organism>
<dbReference type="EMBL" id="CP015820">
    <property type="protein sequence ID" value="AQT42721.1"/>
    <property type="molecule type" value="Genomic_DNA"/>
</dbReference>
<dbReference type="KEGG" id="bapa:BBC0178_012510"/>
<comment type="subcellular location">
    <subcellularLocation>
        <location evidence="1">Membrane</location>
        <topology evidence="1">Multi-pass membrane protein</topology>
    </subcellularLocation>
</comment>
<reference evidence="8 9" key="1">
    <citation type="submission" date="2016-11" db="EMBL/GenBank/DDBJ databases">
        <title>Comparative genomics of Bartonella apis.</title>
        <authorList>
            <person name="Engel P."/>
        </authorList>
    </citation>
    <scope>NUCLEOTIDE SEQUENCE [LARGE SCALE GENOMIC DNA]</scope>
    <source>
        <strain evidence="8 9">BBC0178</strain>
    </source>
</reference>
<keyword evidence="9" id="KW-1185">Reference proteome</keyword>
<dbReference type="InterPro" id="IPR011701">
    <property type="entry name" value="MFS"/>
</dbReference>
<keyword evidence="3 6" id="KW-0812">Transmembrane</keyword>
<feature type="transmembrane region" description="Helical" evidence="6">
    <location>
        <begin position="111"/>
        <end position="133"/>
    </location>
</feature>
<sequence>MHRVGARVWIARIMISWGVISAAMAFIAPIAGFFGISTSVSFYILRFLLGVAEAGFFPGLILYFNYWFTSATHGRIMALLLIAQPVSFILGSPLSGGLMQLFAQSPHMHSWQWMFLIEGLPAVLLGFLIILYLNNGIDDAKWLSSEEKSELKRRLENDNASKQDYPFGELFKQPILWALTLIYFLLVVGIYGINFWLPSLIKATGVTSLFSIGLVTAIPYLIGVVGMILATRKAEHSNRRKEFATFAAFVGGLGLIISAVFQDNLVLTTLGIALAVGGSMTVNALFWSFPGAIMKGAAIAAGIAAINSVGNLGGFAGPYILGFLSDTLGTAQYGLIILGLCMATSGLLIAWKCANLRQAEQ</sequence>
<keyword evidence="2" id="KW-0813">Transport</keyword>
<evidence type="ECO:0000256" key="1">
    <source>
        <dbReference type="ARBA" id="ARBA00004141"/>
    </source>
</evidence>
<feature type="transmembrane region" description="Helical" evidence="6">
    <location>
        <begin position="175"/>
        <end position="197"/>
    </location>
</feature>
<feature type="transmembrane region" description="Helical" evidence="6">
    <location>
        <begin position="209"/>
        <end position="231"/>
    </location>
</feature>
<evidence type="ECO:0000256" key="3">
    <source>
        <dbReference type="ARBA" id="ARBA00022692"/>
    </source>
</evidence>
<proteinExistence type="predicted"/>
<protein>
    <submittedName>
        <fullName evidence="8">Sugar phosphate permease</fullName>
    </submittedName>
</protein>